<dbReference type="Proteomes" id="UP000000331">
    <property type="component" value="Segment"/>
</dbReference>
<evidence type="ECO:0000256" key="1">
    <source>
        <dbReference type="SAM" id="MobiDB-lite"/>
    </source>
</evidence>
<name>D9J0X5_9CAUD</name>
<accession>D9J0X5</accession>
<protein>
    <submittedName>
        <fullName evidence="3">Gp177</fullName>
    </submittedName>
</protein>
<dbReference type="GeneID" id="10359208"/>
<dbReference type="RefSeq" id="YP_004301511.1">
    <property type="nucleotide sequence ID" value="NC_015253.1"/>
</dbReference>
<feature type="domain" description="NTP pyrophosphohydrolase MazG-like" evidence="2">
    <location>
        <begin position="102"/>
        <end position="163"/>
    </location>
</feature>
<evidence type="ECO:0000313" key="4">
    <source>
        <dbReference type="Proteomes" id="UP000000331"/>
    </source>
</evidence>
<feature type="compositionally biased region" description="Polar residues" evidence="1">
    <location>
        <begin position="192"/>
        <end position="208"/>
    </location>
</feature>
<dbReference type="EMBL" id="HM242243">
    <property type="protein sequence ID" value="ADJ53212.1"/>
    <property type="molecule type" value="Genomic_DNA"/>
</dbReference>
<sequence length="217" mass="24332">MTPVQGNVLEHEGKYYEQVSAVDLQEGDFVVTNDINLEEVVDVRDDYFLVWDKHVEEHDYIGRYGVYTAYREVSAERGADALITLIEAWAVARNLHTANPNKQMLKLYEEAGEISASMARGNIEGIKDGIGDVVVVLTILSQQMGFTITECIEMAYEEIKDRKGRMIDGVFVKEADLHIYAEDEPVNHTKSTEVTPESYVSQGDSPLSTVHKEKGGE</sequence>
<dbReference type="Gene3D" id="1.10.287.1080">
    <property type="entry name" value="MazG-like"/>
    <property type="match status" value="1"/>
</dbReference>
<proteinExistence type="predicted"/>
<evidence type="ECO:0000259" key="2">
    <source>
        <dbReference type="Pfam" id="PF03819"/>
    </source>
</evidence>
<reference evidence="3 4" key="1">
    <citation type="journal article" date="2010" name="J. Bacteriol.">
        <title>Brochothrix thermosphacta bacteriophages feature heterogeneous and highly mosaic genomes and utilize unique prophage insertion sites.</title>
        <authorList>
            <person name="Kilcher S."/>
            <person name="Loessner M.J."/>
            <person name="Klumpp J."/>
        </authorList>
    </citation>
    <scope>NUCLEOTIDE SEQUENCE [LARGE SCALE GENOMIC DNA]</scope>
</reference>
<dbReference type="CDD" id="cd11540">
    <property type="entry name" value="NTP-PPase_u3"/>
    <property type="match status" value="1"/>
</dbReference>
<dbReference type="InterPro" id="IPR004518">
    <property type="entry name" value="MazG-like_dom"/>
</dbReference>
<dbReference type="SUPFAM" id="SSF101386">
    <property type="entry name" value="all-alpha NTP pyrophosphatases"/>
    <property type="match status" value="1"/>
</dbReference>
<keyword evidence="4" id="KW-1185">Reference proteome</keyword>
<dbReference type="OrthoDB" id="10506at10239"/>
<dbReference type="Pfam" id="PF03819">
    <property type="entry name" value="MazG"/>
    <property type="match status" value="1"/>
</dbReference>
<feature type="region of interest" description="Disordered" evidence="1">
    <location>
        <begin position="187"/>
        <end position="217"/>
    </location>
</feature>
<evidence type="ECO:0000313" key="3">
    <source>
        <dbReference type="EMBL" id="ADJ53212.1"/>
    </source>
</evidence>
<dbReference type="KEGG" id="vg:10359208"/>
<organism evidence="3 4">
    <name type="scientific">Brochothrix phage A9</name>
    <dbReference type="NCBI Taxonomy" id="857312"/>
    <lineage>
        <taxon>Viruses</taxon>
        <taxon>Duplodnaviria</taxon>
        <taxon>Heunggongvirae</taxon>
        <taxon>Uroviricota</taxon>
        <taxon>Caudoviricetes</taxon>
        <taxon>Herelleviridae</taxon>
        <taxon>Klumppvirus</taxon>
        <taxon>Klumppvirus A9</taxon>
    </lineage>
</organism>